<evidence type="ECO:0000259" key="2">
    <source>
        <dbReference type="PROSITE" id="PS51208"/>
    </source>
</evidence>
<dbReference type="InterPro" id="IPR036709">
    <property type="entry name" value="Autotransporte_beta_dom_sf"/>
</dbReference>
<dbReference type="EMBL" id="RBSW01000051">
    <property type="protein sequence ID" value="RMS85555.1"/>
    <property type="molecule type" value="Genomic_DNA"/>
</dbReference>
<dbReference type="InterPro" id="IPR051551">
    <property type="entry name" value="Autotransporter_adhesion"/>
</dbReference>
<dbReference type="InterPro" id="IPR006315">
    <property type="entry name" value="OM_autotransptr_brl_dom"/>
</dbReference>
<reference evidence="3 4" key="1">
    <citation type="submission" date="2018-08" db="EMBL/GenBank/DDBJ databases">
        <title>Recombination of ecologically and evolutionarily significant loci maintains genetic cohesion in the Pseudomonas syringae species complex.</title>
        <authorList>
            <person name="Dillon M."/>
            <person name="Thakur S."/>
            <person name="Almeida R.N.D."/>
            <person name="Weir B.S."/>
            <person name="Guttman D.S."/>
        </authorList>
    </citation>
    <scope>NUCLEOTIDE SEQUENCE [LARGE SCALE GENOMIC DNA]</scope>
    <source>
        <strain evidence="3 4">ICMP 9421</strain>
    </source>
</reference>
<dbReference type="PROSITE" id="PS51208">
    <property type="entry name" value="AUTOTRANSPORTER"/>
    <property type="match status" value="1"/>
</dbReference>
<dbReference type="Gene3D" id="2.40.128.130">
    <property type="entry name" value="Autotransporter beta-domain"/>
    <property type="match status" value="1"/>
</dbReference>
<keyword evidence="1" id="KW-0732">Signal</keyword>
<dbReference type="PRINTS" id="PR01484">
    <property type="entry name" value="PRTACTNFAMLY"/>
</dbReference>
<dbReference type="PANTHER" id="PTHR35037">
    <property type="entry name" value="C-TERMINAL REGION OF AIDA-LIKE PROTEIN"/>
    <property type="match status" value="1"/>
</dbReference>
<proteinExistence type="predicted"/>
<dbReference type="InterPro" id="IPR004899">
    <property type="entry name" value="Pertactin_central"/>
</dbReference>
<dbReference type="Pfam" id="PF03212">
    <property type="entry name" value="Pertactin"/>
    <property type="match status" value="1"/>
</dbReference>
<dbReference type="NCBIfam" id="TIGR01414">
    <property type="entry name" value="autotrans_barl"/>
    <property type="match status" value="1"/>
</dbReference>
<protein>
    <submittedName>
        <fullName evidence="3">Putative autotransporter</fullName>
    </submittedName>
</protein>
<dbReference type="SUPFAM" id="SSF51126">
    <property type="entry name" value="Pectin lyase-like"/>
    <property type="match status" value="1"/>
</dbReference>
<gene>
    <name evidence="3" type="ORF">ALP59_04731</name>
</gene>
<dbReference type="PANTHER" id="PTHR35037:SF7">
    <property type="entry name" value="AUTOTRANSPORTER"/>
    <property type="match status" value="1"/>
</dbReference>
<evidence type="ECO:0000256" key="1">
    <source>
        <dbReference type="ARBA" id="ARBA00022729"/>
    </source>
</evidence>
<dbReference type="SMART" id="SM00869">
    <property type="entry name" value="Autotransporter"/>
    <property type="match status" value="1"/>
</dbReference>
<dbReference type="AlphaFoldDB" id="A0A3M5GG94"/>
<dbReference type="InterPro" id="IPR003991">
    <property type="entry name" value="Pertactin_virulence_factor"/>
</dbReference>
<evidence type="ECO:0000313" key="4">
    <source>
        <dbReference type="Proteomes" id="UP000270499"/>
    </source>
</evidence>
<comment type="caution">
    <text evidence="3">The sequence shown here is derived from an EMBL/GenBank/DDBJ whole genome shotgun (WGS) entry which is preliminary data.</text>
</comment>
<sequence length="778" mass="81900">MSYLSTLKKTRRWTVSSRRSNVVKSRGGAFQLAVIAFGALANVQASAAASSDNNGLSLDIEAVTGLWPDEKLPDETVRRAEIITVGPDTPFDSYHIGDQSILNIVGGRADQVVVRDATVNIQSGVVESGISLSDALGSLSNATVKNATDSGIVLHGVMGSINPGSTVSAHSSDVSGSGYGISVGLWGALSIFNTDVRGFASQSKSGQGIFVSGANVLIADNSHVTGDMNGIHLVDGSQAGILVGNKSVAVIDRSIVQGLAGAAIKVNQRAALDIEADIAVQNHSELWAGNGNLLEVEDHSTVNFNVDNSTLYGDLVADDTSTLNITLQNDAQLNGNIVNGNRLAITSGSHWQMQGDNAVKSLSLHGGRVSFAGEGFHTLSLNELSGGGTFGLRVDLDNGVGDLIDVNGPASGQFGLRVRNTGVEVVSADMAPLKVVHTEDGDAQFSLLGGRVDLGAYSYLLEQQGNDWFIVGKDKVISPSTQSALALYSAAPAIWMSELSTLRSRMGEVRASGRAGGWMRAYGNRLNATTSDGVGYRQKQSGLSLGADAPVEVSSGQLVLGVLGGYSTSGIDLSRGTTGKVDSYYAGAYATWLSDDGYYVDGVLKLNRFRNKADVAMSDASKAKGDYTNNGVGGWVEFGRHIKLADDYFLEPFAQLSSVVVQGQELRLDNGMKAKNDQTQSVLGKVGTSLGRSVALKDGGVLQPYVRVAIAQEFSRHNEVKANDVKFDNSLFGSRGELGAGVSVSLSERLKLHADFDYMKGRHIEQPWGANVGLRLAF</sequence>
<dbReference type="CDD" id="cd01343">
    <property type="entry name" value="PL1_Passenger_AT"/>
    <property type="match status" value="1"/>
</dbReference>
<dbReference type="InterPro" id="IPR012332">
    <property type="entry name" value="Autotransporter_pectin_lyase_C"/>
</dbReference>
<dbReference type="GO" id="GO:0019867">
    <property type="term" value="C:outer membrane"/>
    <property type="evidence" value="ECO:0007669"/>
    <property type="project" value="InterPro"/>
</dbReference>
<accession>A0A3M5GG94</accession>
<organism evidence="3 4">
    <name type="scientific">Pseudomonas savastanoi</name>
    <name type="common">Pseudomonas syringae pv. savastanoi</name>
    <dbReference type="NCBI Taxonomy" id="29438"/>
    <lineage>
        <taxon>Bacteria</taxon>
        <taxon>Pseudomonadati</taxon>
        <taxon>Pseudomonadota</taxon>
        <taxon>Gammaproteobacteria</taxon>
        <taxon>Pseudomonadales</taxon>
        <taxon>Pseudomonadaceae</taxon>
        <taxon>Pseudomonas</taxon>
    </lineage>
</organism>
<dbReference type="Gene3D" id="2.160.20.20">
    <property type="match status" value="1"/>
</dbReference>
<dbReference type="SUPFAM" id="SSF103515">
    <property type="entry name" value="Autotransporter"/>
    <property type="match status" value="1"/>
</dbReference>
<feature type="domain" description="Autotransporter" evidence="2">
    <location>
        <begin position="510"/>
        <end position="778"/>
    </location>
</feature>
<name>A0A3M5GG94_PSESS</name>
<evidence type="ECO:0000313" key="3">
    <source>
        <dbReference type="EMBL" id="RMS85555.1"/>
    </source>
</evidence>
<dbReference type="InterPro" id="IPR011050">
    <property type="entry name" value="Pectin_lyase_fold/virulence"/>
</dbReference>
<dbReference type="Pfam" id="PF03797">
    <property type="entry name" value="Autotransporter"/>
    <property type="match status" value="1"/>
</dbReference>
<dbReference type="Proteomes" id="UP000270499">
    <property type="component" value="Unassembled WGS sequence"/>
</dbReference>
<dbReference type="InterPro" id="IPR005546">
    <property type="entry name" value="Autotransporte_beta"/>
</dbReference>